<dbReference type="SUPFAM" id="SSF55387">
    <property type="entry name" value="Frataxin/Nqo15-like"/>
    <property type="match status" value="1"/>
</dbReference>
<keyword evidence="3 4" id="KW-0408">Iron</keyword>
<dbReference type="HAMAP" id="MF_00142">
    <property type="entry name" value="CyaY"/>
    <property type="match status" value="1"/>
</dbReference>
<evidence type="ECO:0000256" key="1">
    <source>
        <dbReference type="ARBA" id="ARBA00008183"/>
    </source>
</evidence>
<gene>
    <name evidence="4" type="primary">cyaY</name>
    <name evidence="5" type="ORF">Ga0061069_10259</name>
</gene>
<dbReference type="GO" id="GO:0008198">
    <property type="term" value="F:ferrous iron binding"/>
    <property type="evidence" value="ECO:0007669"/>
    <property type="project" value="TreeGrafter"/>
</dbReference>
<comment type="similarity">
    <text evidence="1 4">Belongs to the frataxin family.</text>
</comment>
<evidence type="ECO:0000313" key="5">
    <source>
        <dbReference type="EMBL" id="CUA94363.1"/>
    </source>
</evidence>
<dbReference type="STRING" id="339866.GCA_001418255_00583"/>
<dbReference type="Pfam" id="PF01491">
    <property type="entry name" value="Frataxin_Cyay"/>
    <property type="match status" value="1"/>
</dbReference>
<reference evidence="6" key="1">
    <citation type="submission" date="2015-08" db="EMBL/GenBank/DDBJ databases">
        <authorList>
            <person name="Varghese N."/>
        </authorList>
    </citation>
    <scope>NUCLEOTIDE SEQUENCE [LARGE SCALE GENOMIC DNA]</scope>
    <source>
        <strain evidence="6">DSM 18181</strain>
    </source>
</reference>
<dbReference type="OrthoDB" id="285675at2"/>
<dbReference type="Gene3D" id="3.30.920.10">
    <property type="entry name" value="Frataxin/CyaY"/>
    <property type="match status" value="1"/>
</dbReference>
<dbReference type="InterPro" id="IPR047584">
    <property type="entry name" value="CyaY"/>
</dbReference>
<dbReference type="PANTHER" id="PTHR16821">
    <property type="entry name" value="FRATAXIN"/>
    <property type="match status" value="1"/>
</dbReference>
<evidence type="ECO:0000256" key="4">
    <source>
        <dbReference type="HAMAP-Rule" id="MF_00142"/>
    </source>
</evidence>
<dbReference type="GO" id="GO:0008199">
    <property type="term" value="F:ferric iron binding"/>
    <property type="evidence" value="ECO:0007669"/>
    <property type="project" value="InterPro"/>
</dbReference>
<comment type="function">
    <text evidence="4">Involved in iron-sulfur (Fe-S) cluster assembly. May act as a regulator of Fe-S biogenesis.</text>
</comment>
<keyword evidence="6" id="KW-1185">Reference proteome</keyword>
<dbReference type="PROSITE" id="PS01344">
    <property type="entry name" value="FRATAXIN_1"/>
    <property type="match status" value="1"/>
</dbReference>
<accession>A0A0K6HUA1</accession>
<dbReference type="PROSITE" id="PS50810">
    <property type="entry name" value="FRATAXIN_2"/>
    <property type="match status" value="1"/>
</dbReference>
<dbReference type="InterPro" id="IPR002908">
    <property type="entry name" value="Frataxin/CyaY"/>
</dbReference>
<proteinExistence type="inferred from homology"/>
<dbReference type="InterPro" id="IPR020895">
    <property type="entry name" value="Frataxin_CS"/>
</dbReference>
<dbReference type="AlphaFoldDB" id="A0A0K6HUA1"/>
<dbReference type="RefSeq" id="WP_055449537.1">
    <property type="nucleotide sequence ID" value="NZ_CYHF01000002.1"/>
</dbReference>
<dbReference type="SMART" id="SM01219">
    <property type="entry name" value="Frataxin_Cyay"/>
    <property type="match status" value="1"/>
</dbReference>
<dbReference type="GO" id="GO:0005829">
    <property type="term" value="C:cytosol"/>
    <property type="evidence" value="ECO:0007669"/>
    <property type="project" value="TreeGrafter"/>
</dbReference>
<evidence type="ECO:0000256" key="2">
    <source>
        <dbReference type="ARBA" id="ARBA00022723"/>
    </source>
</evidence>
<sequence>MTDTLDDTRYLQIAEQAMAAIEAAADAIDLDSKRDGSVLRLDLDSGDQVIVNLQQPTHQVWLASRLGAHHYVWNGQHWCDTRTGETLGAALQRVMAGLGAPSLALPSL</sequence>
<organism evidence="5 6">
    <name type="scientific">Thiomonas bhubaneswarensis</name>
    <dbReference type="NCBI Taxonomy" id="339866"/>
    <lineage>
        <taxon>Bacteria</taxon>
        <taxon>Pseudomonadati</taxon>
        <taxon>Pseudomonadota</taxon>
        <taxon>Betaproteobacteria</taxon>
        <taxon>Burkholderiales</taxon>
        <taxon>Thiomonas</taxon>
    </lineage>
</organism>
<evidence type="ECO:0000256" key="3">
    <source>
        <dbReference type="ARBA" id="ARBA00023004"/>
    </source>
</evidence>
<protein>
    <recommendedName>
        <fullName evidence="4">Iron-sulfur cluster assembly protein CyaY</fullName>
    </recommendedName>
</protein>
<dbReference type="GO" id="GO:0016226">
    <property type="term" value="P:iron-sulfur cluster assembly"/>
    <property type="evidence" value="ECO:0007669"/>
    <property type="project" value="UniProtKB-UniRule"/>
</dbReference>
<evidence type="ECO:0000313" key="6">
    <source>
        <dbReference type="Proteomes" id="UP000183649"/>
    </source>
</evidence>
<name>A0A0K6HUA1_9BURK</name>
<dbReference type="PANTHER" id="PTHR16821:SF2">
    <property type="entry name" value="FRATAXIN, MITOCHONDRIAL"/>
    <property type="match status" value="1"/>
</dbReference>
<dbReference type="EMBL" id="CYHF01000002">
    <property type="protein sequence ID" value="CUA94363.1"/>
    <property type="molecule type" value="Genomic_DNA"/>
</dbReference>
<keyword evidence="2 4" id="KW-0479">Metal-binding</keyword>
<dbReference type="Proteomes" id="UP000183649">
    <property type="component" value="Unassembled WGS sequence"/>
</dbReference>
<dbReference type="InterPro" id="IPR036524">
    <property type="entry name" value="Frataxin/CyaY_sf"/>
</dbReference>
<dbReference type="NCBIfam" id="TIGR03421">
    <property type="entry name" value="FeS_CyaY"/>
    <property type="match status" value="1"/>
</dbReference>